<evidence type="ECO:0000313" key="3">
    <source>
        <dbReference type="Proteomes" id="UP000198507"/>
    </source>
</evidence>
<name>A0A1H9ZLD5_9ACTN</name>
<dbReference type="Pfam" id="PF00903">
    <property type="entry name" value="Glyoxalase"/>
    <property type="match status" value="1"/>
</dbReference>
<dbReference type="Gene3D" id="3.10.180.10">
    <property type="entry name" value="2,3-Dihydroxybiphenyl 1,2-Dioxygenase, domain 1"/>
    <property type="match status" value="1"/>
</dbReference>
<dbReference type="EMBL" id="FOIE01000001">
    <property type="protein sequence ID" value="SES82424.1"/>
    <property type="molecule type" value="Genomic_DNA"/>
</dbReference>
<evidence type="ECO:0000259" key="1">
    <source>
        <dbReference type="Pfam" id="PF00903"/>
    </source>
</evidence>
<evidence type="ECO:0000313" key="2">
    <source>
        <dbReference type="EMBL" id="SES82424.1"/>
    </source>
</evidence>
<dbReference type="RefSeq" id="WP_175486331.1">
    <property type="nucleotide sequence ID" value="NZ_FOIE01000001.1"/>
</dbReference>
<gene>
    <name evidence="2" type="ORF">SAMN04488546_0661</name>
</gene>
<keyword evidence="3" id="KW-1185">Reference proteome</keyword>
<dbReference type="AlphaFoldDB" id="A0A1H9ZLD5"/>
<organism evidence="2 3">
    <name type="scientific">Geodermatophilus poikilotrophus</name>
    <dbReference type="NCBI Taxonomy" id="1333667"/>
    <lineage>
        <taxon>Bacteria</taxon>
        <taxon>Bacillati</taxon>
        <taxon>Actinomycetota</taxon>
        <taxon>Actinomycetes</taxon>
        <taxon>Geodermatophilales</taxon>
        <taxon>Geodermatophilaceae</taxon>
        <taxon>Geodermatophilus</taxon>
    </lineage>
</organism>
<feature type="domain" description="Glyoxalase/fosfomycin resistance/dioxygenase" evidence="1">
    <location>
        <begin position="7"/>
        <end position="107"/>
    </location>
</feature>
<proteinExistence type="predicted"/>
<protein>
    <recommendedName>
        <fullName evidence="1">Glyoxalase/fosfomycin resistance/dioxygenase domain-containing protein</fullName>
    </recommendedName>
</protein>
<dbReference type="SUPFAM" id="SSF54593">
    <property type="entry name" value="Glyoxalase/Bleomycin resistance protein/Dihydroxybiphenyl dioxygenase"/>
    <property type="match status" value="1"/>
</dbReference>
<accession>A0A1H9ZLD5</accession>
<reference evidence="3" key="1">
    <citation type="submission" date="2016-10" db="EMBL/GenBank/DDBJ databases">
        <authorList>
            <person name="Varghese N."/>
            <person name="Submissions S."/>
        </authorList>
    </citation>
    <scope>NUCLEOTIDE SEQUENCE [LARGE SCALE GENOMIC DNA]</scope>
    <source>
        <strain evidence="3">DSM 44209</strain>
    </source>
</reference>
<dbReference type="InterPro" id="IPR004360">
    <property type="entry name" value="Glyas_Fos-R_dOase_dom"/>
</dbReference>
<dbReference type="Proteomes" id="UP000198507">
    <property type="component" value="Unassembled WGS sequence"/>
</dbReference>
<dbReference type="CDD" id="cd06587">
    <property type="entry name" value="VOC"/>
    <property type="match status" value="1"/>
</dbReference>
<dbReference type="InterPro" id="IPR029068">
    <property type="entry name" value="Glyas_Bleomycin-R_OHBP_Dase"/>
</dbReference>
<sequence length="113" mass="11999">MQSLFAGVAVADFPRAAEWYRRLFGRDADVVAHDREVLWQVAGTGWLYVVEDATRAGRALVAIEVPDLEDAVTDLGTRGIRCGPIGAEGDGARKAVATDPEGNTIAFIEVAGA</sequence>